<dbReference type="PROSITE" id="PS50255">
    <property type="entry name" value="CYTOCHROME_B5_2"/>
    <property type="match status" value="1"/>
</dbReference>
<reference evidence="7" key="1">
    <citation type="submission" date="2021-01" db="EMBL/GenBank/DDBJ databases">
        <authorList>
            <person name="Kaushik A."/>
        </authorList>
    </citation>
    <scope>NUCLEOTIDE SEQUENCE</scope>
    <source>
        <strain evidence="7">AG3-T5</strain>
    </source>
</reference>
<gene>
    <name evidence="7" type="ORF">RDB_LOCUS26831</name>
</gene>
<evidence type="ECO:0000256" key="5">
    <source>
        <dbReference type="SAM" id="MobiDB-lite"/>
    </source>
</evidence>
<dbReference type="Proteomes" id="UP000663841">
    <property type="component" value="Unassembled WGS sequence"/>
</dbReference>
<feature type="region of interest" description="Disordered" evidence="5">
    <location>
        <begin position="16"/>
        <end position="117"/>
    </location>
</feature>
<comment type="similarity">
    <text evidence="4">Belongs to the cytochrome b5 family.</text>
</comment>
<evidence type="ECO:0000313" key="7">
    <source>
        <dbReference type="EMBL" id="CAE6413847.1"/>
    </source>
</evidence>
<dbReference type="SMART" id="SM01117">
    <property type="entry name" value="Cyt-b5"/>
    <property type="match status" value="1"/>
</dbReference>
<feature type="compositionally biased region" description="Polar residues" evidence="5">
    <location>
        <begin position="17"/>
        <end position="40"/>
    </location>
</feature>
<feature type="domain" description="Cytochrome b5 heme-binding" evidence="6">
    <location>
        <begin position="198"/>
        <end position="274"/>
    </location>
</feature>
<dbReference type="EMBL" id="CAJMWW010000067">
    <property type="protein sequence ID" value="CAE6413847.1"/>
    <property type="molecule type" value="Genomic_DNA"/>
</dbReference>
<dbReference type="InterPro" id="IPR036400">
    <property type="entry name" value="Cyt_B5-like_heme/steroid_sf"/>
</dbReference>
<dbReference type="Gene3D" id="3.10.120.10">
    <property type="entry name" value="Cytochrome b5-like heme/steroid binding domain"/>
    <property type="match status" value="1"/>
</dbReference>
<feature type="compositionally biased region" description="Polar residues" evidence="5">
    <location>
        <begin position="69"/>
        <end position="80"/>
    </location>
</feature>
<evidence type="ECO:0000256" key="4">
    <source>
        <dbReference type="RuleBase" id="RU362121"/>
    </source>
</evidence>
<dbReference type="PANTHER" id="PTHR46237:SF1">
    <property type="entry name" value="CYTOCHROME B5 REDUCTASE 4"/>
    <property type="match status" value="1"/>
</dbReference>
<dbReference type="InterPro" id="IPR051872">
    <property type="entry name" value="Cytochrome_b5/Flavoprotein_Rdt"/>
</dbReference>
<dbReference type="AlphaFoldDB" id="A0A8H2X509"/>
<dbReference type="Pfam" id="PF00173">
    <property type="entry name" value="Cyt-b5"/>
    <property type="match status" value="1"/>
</dbReference>
<feature type="region of interest" description="Disordered" evidence="5">
    <location>
        <begin position="136"/>
        <end position="158"/>
    </location>
</feature>
<accession>A0A8H2X509</accession>
<keyword evidence="2 4" id="KW-0479">Metal-binding</keyword>
<dbReference type="PANTHER" id="PTHR46237">
    <property type="entry name" value="CYTOCHROME B5 REDUCTASE 4 FAMILY MEMBER"/>
    <property type="match status" value="1"/>
</dbReference>
<dbReference type="GO" id="GO:0046872">
    <property type="term" value="F:metal ion binding"/>
    <property type="evidence" value="ECO:0007669"/>
    <property type="project" value="UniProtKB-UniRule"/>
</dbReference>
<evidence type="ECO:0000259" key="6">
    <source>
        <dbReference type="PROSITE" id="PS50255"/>
    </source>
</evidence>
<dbReference type="InterPro" id="IPR001199">
    <property type="entry name" value="Cyt_B5-like_heme/steroid-bd"/>
</dbReference>
<keyword evidence="1 4" id="KW-0349">Heme</keyword>
<comment type="caution">
    <text evidence="7">The sequence shown here is derived from an EMBL/GenBank/DDBJ whole genome shotgun (WGS) entry which is preliminary data.</text>
</comment>
<dbReference type="PROSITE" id="PS00191">
    <property type="entry name" value="CYTOCHROME_B5_1"/>
    <property type="match status" value="1"/>
</dbReference>
<evidence type="ECO:0000313" key="8">
    <source>
        <dbReference type="Proteomes" id="UP000663841"/>
    </source>
</evidence>
<evidence type="ECO:0000256" key="1">
    <source>
        <dbReference type="ARBA" id="ARBA00022617"/>
    </source>
</evidence>
<keyword evidence="3 4" id="KW-0408">Iron</keyword>
<name>A0A8H2X509_9AGAM</name>
<proteinExistence type="inferred from homology"/>
<dbReference type="GO" id="GO:0004128">
    <property type="term" value="F:cytochrome-b5 reductase activity, acting on NAD(P)H"/>
    <property type="evidence" value="ECO:0007669"/>
    <property type="project" value="TreeGrafter"/>
</dbReference>
<dbReference type="GO" id="GO:0020037">
    <property type="term" value="F:heme binding"/>
    <property type="evidence" value="ECO:0007669"/>
    <property type="project" value="UniProtKB-UniRule"/>
</dbReference>
<feature type="compositionally biased region" description="Low complexity" evidence="5">
    <location>
        <begin position="81"/>
        <end position="97"/>
    </location>
</feature>
<dbReference type="GO" id="GO:0005737">
    <property type="term" value="C:cytoplasm"/>
    <property type="evidence" value="ECO:0007669"/>
    <property type="project" value="TreeGrafter"/>
</dbReference>
<evidence type="ECO:0000256" key="2">
    <source>
        <dbReference type="ARBA" id="ARBA00022723"/>
    </source>
</evidence>
<organism evidence="7 8">
    <name type="scientific">Rhizoctonia solani</name>
    <dbReference type="NCBI Taxonomy" id="456999"/>
    <lineage>
        <taxon>Eukaryota</taxon>
        <taxon>Fungi</taxon>
        <taxon>Dikarya</taxon>
        <taxon>Basidiomycota</taxon>
        <taxon>Agaricomycotina</taxon>
        <taxon>Agaricomycetes</taxon>
        <taxon>Cantharellales</taxon>
        <taxon>Ceratobasidiaceae</taxon>
        <taxon>Rhizoctonia</taxon>
    </lineage>
</organism>
<sequence length="277" mass="29253">MASYLRTWLAPIVSATVPGTTNDSTNSNSEAPGPTINLSEPSPPASESGKEDGDRDDDDDAPPPFPLPNSIQRSSGSSQLPVTANSSTTPVSSAPAAQKRSPSPDSKRMPPPRLPAIRLPTVFTNGLLASNSATERGNTISIPSTGGLALPPSTTKRMPNVNTKGKARAKVALAPGHGALDWASLKSSGVDLRGVTELQRITPSMLKEHRSRDDAWSAFGGKVYNITPYLAYHPGGEKELMRVAGRDGSKLFATTHAWVNLDFMLDGCLVGFLVPEE</sequence>
<dbReference type="SUPFAM" id="SSF55856">
    <property type="entry name" value="Cytochrome b5-like heme/steroid binding domain"/>
    <property type="match status" value="1"/>
</dbReference>
<evidence type="ECO:0000256" key="3">
    <source>
        <dbReference type="ARBA" id="ARBA00023004"/>
    </source>
</evidence>
<protein>
    <recommendedName>
        <fullName evidence="6">Cytochrome b5 heme-binding domain-containing protein</fullName>
    </recommendedName>
</protein>
<dbReference type="FunFam" id="3.10.120.10:FF:000001">
    <property type="entry name" value="Cytochrome b5 reductase 4"/>
    <property type="match status" value="1"/>
</dbReference>
<dbReference type="InterPro" id="IPR018506">
    <property type="entry name" value="Cyt_B5_heme-BS"/>
</dbReference>